<sequence length="411" mass="43998">MTHLKGSIGRWQGVGLITTSLLGTSVFILPQVTVDIAASGALWSWVLLVLVILPVALIFAELGKRFPNAGGPSHFVHRAFGRRLGTTIGVLFLFAAPVGTPAAIMMTFEFIQPLVNLDGGALLAAQLAMLALLYLINVGGIQLSSVLQLGLTLAILAVVIALALGAPLPQASHLQPMVNTGVWSAFGIALWAYLGVEVVSHLSEEFKRPRQDFVPAMVIATLLVAAVYLVCTLMVLERPHDSTLAMVSLFNDRFGQGGEWVIGLLGTAAGFATVNTYLASMSRLAWRLAQDGQLPAGFGRLNRHRVPTFALAMLLAVVALSLSLSHGFGWQFEVLLEWVNGVFVMIYLCSMLAALKLLNGRFRVKALLGVGGCLLFAWSLGWSMLYGVAIFITVWLLGGRTVVAGQPRPLS</sequence>
<keyword evidence="4 6" id="KW-1133">Transmembrane helix</keyword>
<organism evidence="7 8">
    <name type="scientific">Ferrimonas sediminum</name>
    <dbReference type="NCBI Taxonomy" id="718193"/>
    <lineage>
        <taxon>Bacteria</taxon>
        <taxon>Pseudomonadati</taxon>
        <taxon>Pseudomonadota</taxon>
        <taxon>Gammaproteobacteria</taxon>
        <taxon>Alteromonadales</taxon>
        <taxon>Ferrimonadaceae</taxon>
        <taxon>Ferrimonas</taxon>
    </lineage>
</organism>
<reference evidence="8" key="1">
    <citation type="submission" date="2016-10" db="EMBL/GenBank/DDBJ databases">
        <authorList>
            <person name="Varghese N."/>
            <person name="Submissions S."/>
        </authorList>
    </citation>
    <scope>NUCLEOTIDE SEQUENCE [LARGE SCALE GENOMIC DNA]</scope>
    <source>
        <strain evidence="8">DSM 23317</strain>
    </source>
</reference>
<dbReference type="OrthoDB" id="9117841at2"/>
<feature type="transmembrane region" description="Helical" evidence="6">
    <location>
        <begin position="146"/>
        <end position="168"/>
    </location>
</feature>
<dbReference type="InterPro" id="IPR050367">
    <property type="entry name" value="APC_superfamily"/>
</dbReference>
<evidence type="ECO:0000256" key="3">
    <source>
        <dbReference type="ARBA" id="ARBA00022692"/>
    </source>
</evidence>
<evidence type="ECO:0000256" key="6">
    <source>
        <dbReference type="SAM" id="Phobius"/>
    </source>
</evidence>
<dbReference type="Pfam" id="PF13520">
    <property type="entry name" value="AA_permease_2"/>
    <property type="match status" value="1"/>
</dbReference>
<dbReference type="NCBIfam" id="NF008245">
    <property type="entry name" value="PRK11021.1"/>
    <property type="match status" value="1"/>
</dbReference>
<dbReference type="GO" id="GO:0005886">
    <property type="term" value="C:plasma membrane"/>
    <property type="evidence" value="ECO:0007669"/>
    <property type="project" value="UniProtKB-SubCell"/>
</dbReference>
<dbReference type="GO" id="GO:0022857">
    <property type="term" value="F:transmembrane transporter activity"/>
    <property type="evidence" value="ECO:0007669"/>
    <property type="project" value="InterPro"/>
</dbReference>
<protein>
    <submittedName>
        <fullName evidence="7">Amino acid exporter, AAE family</fullName>
    </submittedName>
</protein>
<evidence type="ECO:0000256" key="4">
    <source>
        <dbReference type="ARBA" id="ARBA00022989"/>
    </source>
</evidence>
<feature type="transmembrane region" description="Helical" evidence="6">
    <location>
        <begin position="338"/>
        <end position="355"/>
    </location>
</feature>
<feature type="transmembrane region" description="Helical" evidence="6">
    <location>
        <begin position="84"/>
        <end position="108"/>
    </location>
</feature>
<dbReference type="PANTHER" id="PTHR42770:SF13">
    <property type="entry name" value="L-METHIONINE_BRANCHED-CHAIN AMINO ACID EXPORTER YJEH"/>
    <property type="match status" value="1"/>
</dbReference>
<name>A0A1G8QE54_9GAMM</name>
<dbReference type="EMBL" id="FNEM01000004">
    <property type="protein sequence ID" value="SDJ03052.1"/>
    <property type="molecule type" value="Genomic_DNA"/>
</dbReference>
<evidence type="ECO:0000313" key="7">
    <source>
        <dbReference type="EMBL" id="SDJ03052.1"/>
    </source>
</evidence>
<feature type="transmembrane region" description="Helical" evidence="6">
    <location>
        <begin position="309"/>
        <end position="332"/>
    </location>
</feature>
<gene>
    <name evidence="7" type="ORF">SAMN04488540_104271</name>
</gene>
<evidence type="ECO:0000256" key="1">
    <source>
        <dbReference type="ARBA" id="ARBA00004651"/>
    </source>
</evidence>
<dbReference type="RefSeq" id="WP_090364184.1">
    <property type="nucleotide sequence ID" value="NZ_FNEM01000004.1"/>
</dbReference>
<evidence type="ECO:0000256" key="5">
    <source>
        <dbReference type="ARBA" id="ARBA00023136"/>
    </source>
</evidence>
<feature type="transmembrane region" description="Helical" evidence="6">
    <location>
        <begin position="214"/>
        <end position="236"/>
    </location>
</feature>
<dbReference type="PANTHER" id="PTHR42770">
    <property type="entry name" value="AMINO ACID TRANSPORTER-RELATED"/>
    <property type="match status" value="1"/>
</dbReference>
<keyword evidence="8" id="KW-1185">Reference proteome</keyword>
<accession>A0A1G8QE54</accession>
<feature type="transmembrane region" description="Helical" evidence="6">
    <location>
        <begin position="367"/>
        <end position="397"/>
    </location>
</feature>
<dbReference type="Proteomes" id="UP000199527">
    <property type="component" value="Unassembled WGS sequence"/>
</dbReference>
<evidence type="ECO:0000313" key="8">
    <source>
        <dbReference type="Proteomes" id="UP000199527"/>
    </source>
</evidence>
<dbReference type="PIRSF" id="PIRSF006060">
    <property type="entry name" value="AA_transporter"/>
    <property type="match status" value="1"/>
</dbReference>
<feature type="transmembrane region" description="Helical" evidence="6">
    <location>
        <begin position="260"/>
        <end position="278"/>
    </location>
</feature>
<keyword evidence="2" id="KW-1003">Cell membrane</keyword>
<evidence type="ECO:0000256" key="2">
    <source>
        <dbReference type="ARBA" id="ARBA00022475"/>
    </source>
</evidence>
<dbReference type="InterPro" id="IPR002293">
    <property type="entry name" value="AA/rel_permease1"/>
</dbReference>
<dbReference type="Gene3D" id="1.20.1740.10">
    <property type="entry name" value="Amino acid/polyamine transporter I"/>
    <property type="match status" value="1"/>
</dbReference>
<proteinExistence type="predicted"/>
<keyword evidence="5 6" id="KW-0472">Membrane</keyword>
<feature type="transmembrane region" description="Helical" evidence="6">
    <location>
        <begin position="180"/>
        <end position="202"/>
    </location>
</feature>
<keyword evidence="3 6" id="KW-0812">Transmembrane</keyword>
<comment type="subcellular location">
    <subcellularLocation>
        <location evidence="1">Cell membrane</location>
        <topology evidence="1">Multi-pass membrane protein</topology>
    </subcellularLocation>
</comment>
<feature type="transmembrane region" description="Helical" evidence="6">
    <location>
        <begin position="120"/>
        <end position="139"/>
    </location>
</feature>
<dbReference type="AlphaFoldDB" id="A0A1G8QE54"/>
<feature type="transmembrane region" description="Helical" evidence="6">
    <location>
        <begin position="42"/>
        <end position="63"/>
    </location>
</feature>
<feature type="transmembrane region" description="Helical" evidence="6">
    <location>
        <begin position="12"/>
        <end position="30"/>
    </location>
</feature>